<evidence type="ECO:0000313" key="1">
    <source>
        <dbReference type="EMBL" id="CAH2244062.1"/>
    </source>
</evidence>
<reference evidence="1" key="1">
    <citation type="submission" date="2022-03" db="EMBL/GenBank/DDBJ databases">
        <authorList>
            <person name="Lindestad O."/>
        </authorList>
    </citation>
    <scope>NUCLEOTIDE SEQUENCE</scope>
</reference>
<comment type="caution">
    <text evidence="1">The sequence shown here is derived from an EMBL/GenBank/DDBJ whole genome shotgun (WGS) entry which is preliminary data.</text>
</comment>
<name>A0A8S4RYR5_9NEOP</name>
<dbReference type="EMBL" id="CAKXAJ010025798">
    <property type="protein sequence ID" value="CAH2244062.1"/>
    <property type="molecule type" value="Genomic_DNA"/>
</dbReference>
<accession>A0A8S4RYR5</accession>
<protein>
    <submittedName>
        <fullName evidence="1">Jg18125 protein</fullName>
    </submittedName>
</protein>
<gene>
    <name evidence="1" type="primary">jg18125</name>
    <name evidence="1" type="ORF">PAEG_LOCUS20070</name>
</gene>
<organism evidence="1 2">
    <name type="scientific">Pararge aegeria aegeria</name>
    <dbReference type="NCBI Taxonomy" id="348720"/>
    <lineage>
        <taxon>Eukaryota</taxon>
        <taxon>Metazoa</taxon>
        <taxon>Ecdysozoa</taxon>
        <taxon>Arthropoda</taxon>
        <taxon>Hexapoda</taxon>
        <taxon>Insecta</taxon>
        <taxon>Pterygota</taxon>
        <taxon>Neoptera</taxon>
        <taxon>Endopterygota</taxon>
        <taxon>Lepidoptera</taxon>
        <taxon>Glossata</taxon>
        <taxon>Ditrysia</taxon>
        <taxon>Papilionoidea</taxon>
        <taxon>Nymphalidae</taxon>
        <taxon>Satyrinae</taxon>
        <taxon>Satyrini</taxon>
        <taxon>Parargina</taxon>
        <taxon>Pararge</taxon>
    </lineage>
</organism>
<evidence type="ECO:0000313" key="2">
    <source>
        <dbReference type="Proteomes" id="UP000838756"/>
    </source>
</evidence>
<keyword evidence="2" id="KW-1185">Reference proteome</keyword>
<sequence length="76" mass="9076">MTKYYLTGVGMYQAKAAQQRKRLLTSGKVRGKSRNFYLFTDVARNRMLYKRYDVSRRRHLRKSSCETIQVLFGVNY</sequence>
<dbReference type="Proteomes" id="UP000838756">
    <property type="component" value="Unassembled WGS sequence"/>
</dbReference>
<dbReference type="AlphaFoldDB" id="A0A8S4RYR5"/>
<proteinExistence type="predicted"/>